<dbReference type="RefSeq" id="WP_018596238.1">
    <property type="nucleotide sequence ID" value="NZ_AP031416.1"/>
</dbReference>
<keyword evidence="1" id="KW-1133">Transmembrane helix</keyword>
<protein>
    <submittedName>
        <fullName evidence="2">Dihydropteridine reductase</fullName>
    </submittedName>
</protein>
<reference evidence="2 3" key="1">
    <citation type="submission" date="2019-04" db="EMBL/GenBank/DDBJ databases">
        <authorList>
            <person name="Schori C."/>
            <person name="Ahrens C."/>
        </authorList>
    </citation>
    <scope>NUCLEOTIDE SEQUENCE [LARGE SCALE GENOMIC DNA]</scope>
    <source>
        <strain evidence="2 3">DSM 2950</strain>
    </source>
</reference>
<name>A0A7G5MY09_9FIRM</name>
<dbReference type="GeneID" id="75052115"/>
<feature type="transmembrane region" description="Helical" evidence="1">
    <location>
        <begin position="71"/>
        <end position="92"/>
    </location>
</feature>
<proteinExistence type="predicted"/>
<evidence type="ECO:0000256" key="1">
    <source>
        <dbReference type="SAM" id="Phobius"/>
    </source>
</evidence>
<organism evidence="2 3">
    <name type="scientific">Blautia producta</name>
    <dbReference type="NCBI Taxonomy" id="33035"/>
    <lineage>
        <taxon>Bacteria</taxon>
        <taxon>Bacillati</taxon>
        <taxon>Bacillota</taxon>
        <taxon>Clostridia</taxon>
        <taxon>Lachnospirales</taxon>
        <taxon>Lachnospiraceae</taxon>
        <taxon>Blautia</taxon>
    </lineage>
</organism>
<evidence type="ECO:0000313" key="2">
    <source>
        <dbReference type="EMBL" id="QMW79502.1"/>
    </source>
</evidence>
<dbReference type="Proteomes" id="UP000515789">
    <property type="component" value="Chromosome"/>
</dbReference>
<sequence length="134" mass="14320">MNTDKIYAEALANEYAPKDTSKVVALKKLDQRVKLPAEILAYTLGIAAALLMGAGMCISMGVIGAGTAGSMAVGVIIGVIGLFGMGINYPIYIKVRESRKQKYAFEIMQLAKEISENLGVSETSFSQSARPTLR</sequence>
<dbReference type="EMBL" id="CP039126">
    <property type="protein sequence ID" value="QMW79502.1"/>
    <property type="molecule type" value="Genomic_DNA"/>
</dbReference>
<keyword evidence="1" id="KW-0812">Transmembrane</keyword>
<feature type="transmembrane region" description="Helical" evidence="1">
    <location>
        <begin position="39"/>
        <end position="65"/>
    </location>
</feature>
<dbReference type="AlphaFoldDB" id="A0A7G5MY09"/>
<gene>
    <name evidence="2" type="ORF">E5259_18860</name>
</gene>
<evidence type="ECO:0000313" key="3">
    <source>
        <dbReference type="Proteomes" id="UP000515789"/>
    </source>
</evidence>
<accession>A0A7G5MY09</accession>
<keyword evidence="1" id="KW-0472">Membrane</keyword>